<proteinExistence type="predicted"/>
<reference evidence="1 2" key="1">
    <citation type="submission" date="2024-05" db="EMBL/GenBank/DDBJ databases">
        <title>Genome sequencing of Marine Estuary Bacteria, Shewanella vesiculosa and S. baltica, and Pseudomonas syringae.</title>
        <authorList>
            <person name="Gurung A."/>
            <person name="Maclea K.S."/>
        </authorList>
    </citation>
    <scope>NUCLEOTIDE SEQUENCE [LARGE SCALE GENOMIC DNA]</scope>
    <source>
        <strain evidence="1 2">1A</strain>
    </source>
</reference>
<protein>
    <submittedName>
        <fullName evidence="1">Uncharacterized protein</fullName>
    </submittedName>
</protein>
<dbReference type="RefSeq" id="WP_347689712.1">
    <property type="nucleotide sequence ID" value="NZ_JBDPZN010000001.1"/>
</dbReference>
<comment type="caution">
    <text evidence="1">The sequence shown here is derived from an EMBL/GenBank/DDBJ whole genome shotgun (WGS) entry which is preliminary data.</text>
</comment>
<name>A0ABV0FLC0_9GAMM</name>
<organism evidence="1 2">
    <name type="scientific">Shewanella vesiculosa</name>
    <dbReference type="NCBI Taxonomy" id="518738"/>
    <lineage>
        <taxon>Bacteria</taxon>
        <taxon>Pseudomonadati</taxon>
        <taxon>Pseudomonadota</taxon>
        <taxon>Gammaproteobacteria</taxon>
        <taxon>Alteromonadales</taxon>
        <taxon>Shewanellaceae</taxon>
        <taxon>Shewanella</taxon>
    </lineage>
</organism>
<keyword evidence="2" id="KW-1185">Reference proteome</keyword>
<sequence length="61" mass="6620">MFRHDDGFVTHVDFDIAVTESTSKDGGAKLSIAGVGKIGGDLKQDTETVSRVKFRVPLQLK</sequence>
<dbReference type="Proteomes" id="UP001477278">
    <property type="component" value="Unassembled WGS sequence"/>
</dbReference>
<evidence type="ECO:0000313" key="2">
    <source>
        <dbReference type="Proteomes" id="UP001477278"/>
    </source>
</evidence>
<gene>
    <name evidence="1" type="ORF">ABHN84_04935</name>
</gene>
<accession>A0ABV0FLC0</accession>
<evidence type="ECO:0000313" key="1">
    <source>
        <dbReference type="EMBL" id="MEO3681636.1"/>
    </source>
</evidence>
<dbReference type="EMBL" id="JBDPZN010000001">
    <property type="protein sequence ID" value="MEO3681636.1"/>
    <property type="molecule type" value="Genomic_DNA"/>
</dbReference>